<proteinExistence type="predicted"/>
<dbReference type="AlphaFoldDB" id="A0A3E0TM96"/>
<dbReference type="RefSeq" id="WP_116006608.1">
    <property type="nucleotide sequence ID" value="NZ_QUOU01000001.1"/>
</dbReference>
<evidence type="ECO:0008006" key="3">
    <source>
        <dbReference type="Google" id="ProtNLM"/>
    </source>
</evidence>
<evidence type="ECO:0000313" key="2">
    <source>
        <dbReference type="Proteomes" id="UP000256478"/>
    </source>
</evidence>
<comment type="caution">
    <text evidence="1">The sequence shown here is derived from an EMBL/GenBank/DDBJ whole genome shotgun (WGS) entry which is preliminary data.</text>
</comment>
<organism evidence="1 2">
    <name type="scientific">Thalassotalea euphylliae</name>
    <dbReference type="NCBI Taxonomy" id="1655234"/>
    <lineage>
        <taxon>Bacteria</taxon>
        <taxon>Pseudomonadati</taxon>
        <taxon>Pseudomonadota</taxon>
        <taxon>Gammaproteobacteria</taxon>
        <taxon>Alteromonadales</taxon>
        <taxon>Colwelliaceae</taxon>
        <taxon>Thalassotalea</taxon>
    </lineage>
</organism>
<dbReference type="OrthoDB" id="1113830at2"/>
<name>A0A3E0TM96_9GAMM</name>
<accession>A0A3E0TM96</accession>
<evidence type="ECO:0000313" key="1">
    <source>
        <dbReference type="EMBL" id="REL25477.1"/>
    </source>
</evidence>
<dbReference type="InterPro" id="IPR008551">
    <property type="entry name" value="TANGO2"/>
</dbReference>
<dbReference type="Proteomes" id="UP000256478">
    <property type="component" value="Unassembled WGS sequence"/>
</dbReference>
<sequence length="250" mass="27869">MCTLSWQLEPNGYQVYFNRDEQRSRAIAQPVTFHTELCAAYPVDPQGGGTWIALTQAGGCLCLLNNYQAQAVYQPRDAISRGEIILRLLAQINQQAQHSDKIDDLASLIAQLPLARFSPFVLCYFPADLNQQQGQVQHLVWDGKQLSNLPARNPLTSSGLDFPAVSTARYQYFDEIKPQSTQVHLDYHASHQPERSAFSVCMHRADAHTVSFSHIKVVSGKTVVFDYYQGSPCQSIANPAAKTQINLTSQ</sequence>
<dbReference type="Pfam" id="PF05742">
    <property type="entry name" value="TANGO2"/>
    <property type="match status" value="1"/>
</dbReference>
<protein>
    <recommendedName>
        <fullName evidence="3">NRDE family protein</fullName>
    </recommendedName>
</protein>
<dbReference type="EMBL" id="QUOU01000001">
    <property type="protein sequence ID" value="REL25477.1"/>
    <property type="molecule type" value="Genomic_DNA"/>
</dbReference>
<reference evidence="1 2" key="1">
    <citation type="submission" date="2018-08" db="EMBL/GenBank/DDBJ databases">
        <title>Thalassotalea euphylliae genome.</title>
        <authorList>
            <person name="Summers S."/>
            <person name="Rice S.A."/>
            <person name="Freckelton M.L."/>
            <person name="Nedved B.T."/>
            <person name="Hadfield M.G."/>
        </authorList>
    </citation>
    <scope>NUCLEOTIDE SEQUENCE [LARGE SCALE GENOMIC DNA]</scope>
    <source>
        <strain evidence="1 2">H1</strain>
    </source>
</reference>
<gene>
    <name evidence="1" type="ORF">DXX93_02205</name>
</gene>